<keyword evidence="2" id="KW-1185">Reference proteome</keyword>
<sequence length="145" mass="16263">MKPWQQQRWSVIKGCTVRPSRWPDGLTAFYSGYVGTADELVEAMRTMGRCGQAIKGKGGHPDEWAREIRQQQDDDQVWCVVWDESPIEMWDGSLNAYSPEHVLAIATPPGMSSMGAAHETHILAARLKVARAEWELAELLGEPRS</sequence>
<dbReference type="RefSeq" id="WP_307569317.1">
    <property type="nucleotide sequence ID" value="NZ_JAUSQU010000003.1"/>
</dbReference>
<proteinExistence type="predicted"/>
<evidence type="ECO:0000313" key="2">
    <source>
        <dbReference type="Proteomes" id="UP001225356"/>
    </source>
</evidence>
<evidence type="ECO:0008006" key="3">
    <source>
        <dbReference type="Google" id="ProtNLM"/>
    </source>
</evidence>
<dbReference type="Proteomes" id="UP001225356">
    <property type="component" value="Unassembled WGS sequence"/>
</dbReference>
<dbReference type="EMBL" id="JAUSQU010000003">
    <property type="protein sequence ID" value="MDP9850343.1"/>
    <property type="molecule type" value="Genomic_DNA"/>
</dbReference>
<gene>
    <name evidence="1" type="ORF">J2853_009639</name>
</gene>
<organism evidence="1 2">
    <name type="scientific">Streptosporangium lutulentum</name>
    <dbReference type="NCBI Taxonomy" id="1461250"/>
    <lineage>
        <taxon>Bacteria</taxon>
        <taxon>Bacillati</taxon>
        <taxon>Actinomycetota</taxon>
        <taxon>Actinomycetes</taxon>
        <taxon>Streptosporangiales</taxon>
        <taxon>Streptosporangiaceae</taxon>
        <taxon>Streptosporangium</taxon>
    </lineage>
</organism>
<protein>
    <recommendedName>
        <fullName evidence="3">Immunity protein Imm1</fullName>
    </recommendedName>
</protein>
<name>A0ABT9QU91_9ACTN</name>
<reference evidence="1 2" key="1">
    <citation type="submission" date="2023-07" db="EMBL/GenBank/DDBJ databases">
        <title>Sequencing the genomes of 1000 actinobacteria strains.</title>
        <authorList>
            <person name="Klenk H.-P."/>
        </authorList>
    </citation>
    <scope>NUCLEOTIDE SEQUENCE [LARGE SCALE GENOMIC DNA]</scope>
    <source>
        <strain evidence="1 2">DSM 46740</strain>
    </source>
</reference>
<comment type="caution">
    <text evidence="1">The sequence shown here is derived from an EMBL/GenBank/DDBJ whole genome shotgun (WGS) entry which is preliminary data.</text>
</comment>
<accession>A0ABT9QU91</accession>
<evidence type="ECO:0000313" key="1">
    <source>
        <dbReference type="EMBL" id="MDP9850343.1"/>
    </source>
</evidence>